<dbReference type="InterPro" id="IPR053139">
    <property type="entry name" value="Surface_bspA-like"/>
</dbReference>
<comment type="subcellular location">
    <subcellularLocation>
        <location evidence="1">Secreted</location>
    </subcellularLocation>
</comment>
<evidence type="ECO:0000256" key="5">
    <source>
        <dbReference type="SAM" id="Phobius"/>
    </source>
</evidence>
<reference evidence="8 9" key="1">
    <citation type="submission" date="2022-01" db="EMBL/GenBank/DDBJ databases">
        <title>Novel bile acid biosynthetic pathways are enriched in the microbiome of centenarians.</title>
        <authorList>
            <person name="Sato Y."/>
            <person name="Atarashi K."/>
            <person name="Plichta R.D."/>
            <person name="Arai Y."/>
            <person name="Sasajima S."/>
            <person name="Kearney M.S."/>
            <person name="Suda W."/>
            <person name="Takeshita K."/>
            <person name="Sasaki T."/>
            <person name="Okamoto S."/>
            <person name="Skelly N.A."/>
            <person name="Okamura Y."/>
            <person name="Vlamakis H."/>
            <person name="Li Y."/>
            <person name="Tanoue T."/>
            <person name="Takei H."/>
            <person name="Nittono H."/>
            <person name="Narushima S."/>
            <person name="Irie J."/>
            <person name="Itoh H."/>
            <person name="Moriya K."/>
            <person name="Sugiura Y."/>
            <person name="Suematsu M."/>
            <person name="Moritoki N."/>
            <person name="Shibata S."/>
            <person name="Littman R.D."/>
            <person name="Fischbach A.M."/>
            <person name="Uwamino Y."/>
            <person name="Inoue T."/>
            <person name="Honda A."/>
            <person name="Hattori M."/>
            <person name="Murai T."/>
            <person name="Xavier J.R."/>
            <person name="Hirose N."/>
            <person name="Honda K."/>
        </authorList>
    </citation>
    <scope>NUCLEOTIDE SEQUENCE [LARGE SCALE GENOMIC DNA]</scope>
    <source>
        <strain evidence="8 9">CE91-St30</strain>
    </source>
</reference>
<proteinExistence type="predicted"/>
<evidence type="ECO:0000313" key="8">
    <source>
        <dbReference type="EMBL" id="BDE95170.1"/>
    </source>
</evidence>
<gene>
    <name evidence="8" type="ORF">CE91St30_05030</name>
</gene>
<dbReference type="SUPFAM" id="SSF117074">
    <property type="entry name" value="Hypothetical protein PA1324"/>
    <property type="match status" value="1"/>
</dbReference>
<dbReference type="SUPFAM" id="SSF52058">
    <property type="entry name" value="L domain-like"/>
    <property type="match status" value="1"/>
</dbReference>
<dbReference type="InterPro" id="IPR026906">
    <property type="entry name" value="LRR_5"/>
</dbReference>
<keyword evidence="5" id="KW-0472">Membrane</keyword>
<feature type="region of interest" description="Disordered" evidence="4">
    <location>
        <begin position="30"/>
        <end position="132"/>
    </location>
</feature>
<feature type="chain" id="PRO_5046336654" description="SD-repeat containing protein B domain-containing protein" evidence="6">
    <location>
        <begin position="31"/>
        <end position="1620"/>
    </location>
</feature>
<evidence type="ECO:0000256" key="1">
    <source>
        <dbReference type="ARBA" id="ARBA00004613"/>
    </source>
</evidence>
<dbReference type="Pfam" id="PF17210">
    <property type="entry name" value="SdrD_B"/>
    <property type="match status" value="1"/>
</dbReference>
<keyword evidence="9" id="KW-1185">Reference proteome</keyword>
<dbReference type="Proteomes" id="UP001320544">
    <property type="component" value="Chromosome"/>
</dbReference>
<dbReference type="Gene3D" id="3.80.10.10">
    <property type="entry name" value="Ribonuclease Inhibitor"/>
    <property type="match status" value="3"/>
</dbReference>
<dbReference type="InterPro" id="IPR013783">
    <property type="entry name" value="Ig-like_fold"/>
</dbReference>
<sequence>MLKTRKRKVVGAALAALLVASMALIPLASADNNNARPSPEAAQSFEYTETMLDGTLQEPGEATSDPGQGEEGAEQDGASGDLSSEQAPGSGAQPPSGGGSAPASDSDAPDDLAPETDTPSPADAGGGEEANGAASISGLVWHDENEDGVRTADEAVVPGFAVTLCDDSEQPIAETRTESDGTYSFSEVEPGAYRVKAEAQTIDGTEYLPPLPDADTERDNKFEADPENEESIAYTKLIEVEADAAITALGAGVRSVEDEALVGPLALDELIVDMGDNPINWANLETVLKSLFSEEDIASATTLKIVGGQNRFQLSGSSTTPSMTYLNSLNITTIDLSTFTGEFYAYALANAKNITTVALGTNITAIPASAFAGCTSLTTVSDTLGNAAVNPGIVDLASTGVTQFSGMQSFRGCSSITAVTVGPDVSSLNYDVFGACSSLTTFGGSVADVRAYPGVLDFSSTNLTALGQSAFSQCSSITTVALGKNIEVLPGNLFTDSKALSSVSDTPEHALANSKVIDLEKTGVTTLDAAGRQFANNEAFTTVTLGPGIKQLPGNVFAGCKALRTLSDSLINATANPNVIDLEKTAVASLDESGWQFANCWNITTVALGTDITVLPPYVFTGCLSMHSLSDTALNAQASRGFIDFEKFSSMTFPSGGWQLNGASNAIVYVGADGMSFPNYSLGSDTAFVPETIDSVAFSATPKASKFYVRGPEATSPTSVENAEYQAINYYLETKITSSGEGAATVDTYNVYNPFVNDRINEREIAKGNLASGWRYVEEGKELRFTVFPYFDSKLKEITYNGEVVEPLSIENETTYILPALTEDTEIHFEFTTEYNIIHVHQDRNGTPIAGYGDEWFRGDGGDSYDGEPTDIPGYVYQGFQLASATSGNPSLVADKAEPHIDEIEGNTYLYLIYGRDAGGGESPGASGGGTQPDGVEDIDIVRHWGTVEDGAFTALPSTSSDTQIVNIGSAFALADTDAPVPSIPTGYSYAGYLTDQDAAGTTPHAGAPDITASVSDGNREVYYIYEQSSYTVTEHHVDRAGEMVSADTSETLGHAERYDGSNVKTLTGMVYVGADYATPSEENRSTVEGGATPEIASVESNAEVWYVYGADNGGATPPGPGGGGVDPDGFEDFSFTRQWVTRGVDGALAPLPSTDRDVQILNVGTSFELGHDDAPAPAILAGYEYQGYLTDQDAPGDALHAGDPAIESSIANGDRVVSYVYAAPLDGPGIEAPLETALTITGSADRGNSVTVTFANGQTATSSASSLTPLAATGYWSVDVPAGVILTRGDAVSATQTDAFGRTSPLATATVQPVDHTVTISYADDAGRTIPGGATSTVAHRNPFSYAPPAVTGYTYSGWALNGADQGSGNPSIPNVTGPHAITLVYKASGGSNPDPGPKPDPSPEEENYNFVKAPNVKSVKPGETITHTFTGFENKWGASLDRYAITDKPDQGLDFVSASLPAFSGAADVSYDVVYYTNHKGRTVLHSGIDANKPFSFNAPSLSAGEHITGLVVDFGTVPAGFGTGNEITMQFRVWDNPPSKTLNNVGMLSYWKDGEAFEFSSGKSGSVVLGGYFSDLVRTGDGPFIAVALAVVGGIAAAVIAIVSLVVRSRRKKRAAQ</sequence>
<keyword evidence="5" id="KW-1133">Transmembrane helix</keyword>
<dbReference type="EMBL" id="AP025564">
    <property type="protein sequence ID" value="BDE95170.1"/>
    <property type="molecule type" value="Genomic_DNA"/>
</dbReference>
<dbReference type="PANTHER" id="PTHR45661:SF3">
    <property type="entry name" value="IG-LIKE DOMAIN-CONTAINING PROTEIN"/>
    <property type="match status" value="1"/>
</dbReference>
<feature type="transmembrane region" description="Helical" evidence="5">
    <location>
        <begin position="1587"/>
        <end position="1610"/>
    </location>
</feature>
<dbReference type="RefSeq" id="WP_244411620.1">
    <property type="nucleotide sequence ID" value="NZ_AP025564.1"/>
</dbReference>
<name>A0ABN6MAY6_9ACTN</name>
<keyword evidence="3 6" id="KW-0732">Signal</keyword>
<organism evidence="8 9">
    <name type="scientific">Raoultibacter timonensis</name>
    <dbReference type="NCBI Taxonomy" id="1907662"/>
    <lineage>
        <taxon>Bacteria</taxon>
        <taxon>Bacillati</taxon>
        <taxon>Actinomycetota</taxon>
        <taxon>Coriobacteriia</taxon>
        <taxon>Eggerthellales</taxon>
        <taxon>Eggerthellaceae</taxon>
        <taxon>Raoultibacter</taxon>
    </lineage>
</organism>
<evidence type="ECO:0000256" key="4">
    <source>
        <dbReference type="SAM" id="MobiDB-lite"/>
    </source>
</evidence>
<feature type="compositionally biased region" description="Low complexity" evidence="4">
    <location>
        <begin position="75"/>
        <end position="106"/>
    </location>
</feature>
<dbReference type="Pfam" id="PF13306">
    <property type="entry name" value="LRR_5"/>
    <property type="match status" value="3"/>
</dbReference>
<keyword evidence="5" id="KW-0812">Transmembrane</keyword>
<evidence type="ECO:0000259" key="7">
    <source>
        <dbReference type="Pfam" id="PF17210"/>
    </source>
</evidence>
<feature type="domain" description="SD-repeat containing protein B" evidence="7">
    <location>
        <begin position="135"/>
        <end position="222"/>
    </location>
</feature>
<dbReference type="InterPro" id="IPR033764">
    <property type="entry name" value="Sdr_B"/>
</dbReference>
<dbReference type="Gene3D" id="2.60.40.10">
    <property type="entry name" value="Immunoglobulins"/>
    <property type="match status" value="2"/>
</dbReference>
<evidence type="ECO:0000256" key="6">
    <source>
        <dbReference type="SAM" id="SignalP"/>
    </source>
</evidence>
<evidence type="ECO:0000256" key="3">
    <source>
        <dbReference type="ARBA" id="ARBA00022729"/>
    </source>
</evidence>
<dbReference type="InterPro" id="IPR032675">
    <property type="entry name" value="LRR_dom_sf"/>
</dbReference>
<keyword evidence="2" id="KW-0964">Secreted</keyword>
<feature type="region of interest" description="Disordered" evidence="4">
    <location>
        <begin position="1387"/>
        <end position="1410"/>
    </location>
</feature>
<accession>A0ABN6MAY6</accession>
<feature type="signal peptide" evidence="6">
    <location>
        <begin position="1"/>
        <end position="30"/>
    </location>
</feature>
<protein>
    <recommendedName>
        <fullName evidence="7">SD-repeat containing protein B domain-containing protein</fullName>
    </recommendedName>
</protein>
<evidence type="ECO:0000256" key="2">
    <source>
        <dbReference type="ARBA" id="ARBA00022525"/>
    </source>
</evidence>
<dbReference type="PANTHER" id="PTHR45661">
    <property type="entry name" value="SURFACE ANTIGEN"/>
    <property type="match status" value="1"/>
</dbReference>
<evidence type="ECO:0000313" key="9">
    <source>
        <dbReference type="Proteomes" id="UP001320544"/>
    </source>
</evidence>
<feature type="compositionally biased region" description="Basic and acidic residues" evidence="4">
    <location>
        <begin position="215"/>
        <end position="224"/>
    </location>
</feature>
<feature type="region of interest" description="Disordered" evidence="4">
    <location>
        <begin position="205"/>
        <end position="228"/>
    </location>
</feature>